<evidence type="ECO:0000256" key="3">
    <source>
        <dbReference type="ARBA" id="ARBA00022840"/>
    </source>
</evidence>
<name>A0ABV6Z6Y5_UNCC1</name>
<keyword evidence="2" id="KW-0547">Nucleotide-binding</keyword>
<organism evidence="5 6">
    <name type="scientific">candidate division CSSED10-310 bacterium</name>
    <dbReference type="NCBI Taxonomy" id="2855610"/>
    <lineage>
        <taxon>Bacteria</taxon>
        <taxon>Bacteria division CSSED10-310</taxon>
    </lineage>
</organism>
<feature type="domain" description="Cysteinyl-tRNA ligase anticodon binding" evidence="4">
    <location>
        <begin position="16"/>
        <end position="62"/>
    </location>
</feature>
<protein>
    <recommendedName>
        <fullName evidence="4">Cysteinyl-tRNA ligase anticodon binding domain-containing protein</fullName>
    </recommendedName>
</protein>
<dbReference type="InterPro" id="IPR009080">
    <property type="entry name" value="tRNAsynth_Ia_anticodon-bd"/>
</dbReference>
<dbReference type="InterPro" id="IPR056411">
    <property type="entry name" value="CysS_C"/>
</dbReference>
<keyword evidence="3" id="KW-0067">ATP-binding</keyword>
<evidence type="ECO:0000313" key="6">
    <source>
        <dbReference type="Proteomes" id="UP001594351"/>
    </source>
</evidence>
<keyword evidence="6" id="KW-1185">Reference proteome</keyword>
<evidence type="ECO:0000256" key="1">
    <source>
        <dbReference type="ARBA" id="ARBA00022598"/>
    </source>
</evidence>
<proteinExistence type="predicted"/>
<dbReference type="EMBL" id="JBHPBY010000773">
    <property type="protein sequence ID" value="MFC1854215.1"/>
    <property type="molecule type" value="Genomic_DNA"/>
</dbReference>
<evidence type="ECO:0000259" key="4">
    <source>
        <dbReference type="Pfam" id="PF23493"/>
    </source>
</evidence>
<dbReference type="Pfam" id="PF23493">
    <property type="entry name" value="CysS_C"/>
    <property type="match status" value="1"/>
</dbReference>
<sequence>FLSPFRKGRPEQEQVLPEKFLNLIQAREEARLTKDWKKSDQIRDTLKEQGIILEDTLQGTRWKRISSSPGSPQQ</sequence>
<feature type="non-terminal residue" evidence="5">
    <location>
        <position position="1"/>
    </location>
</feature>
<gene>
    <name evidence="5" type="ORF">ACFL27_28865</name>
</gene>
<accession>A0ABV6Z6Y5</accession>
<dbReference type="Proteomes" id="UP001594351">
    <property type="component" value="Unassembled WGS sequence"/>
</dbReference>
<keyword evidence="1" id="KW-0436">Ligase</keyword>
<evidence type="ECO:0000256" key="2">
    <source>
        <dbReference type="ARBA" id="ARBA00022741"/>
    </source>
</evidence>
<dbReference type="SUPFAM" id="SSF47323">
    <property type="entry name" value="Anticodon-binding domain of a subclass of class I aminoacyl-tRNA synthetases"/>
    <property type="match status" value="1"/>
</dbReference>
<reference evidence="5 6" key="1">
    <citation type="submission" date="2024-09" db="EMBL/GenBank/DDBJ databases">
        <title>Laminarin stimulates single cell rates of sulfate reduction while oxygen inhibits transcriptomic activity in coastal marine sediment.</title>
        <authorList>
            <person name="Lindsay M."/>
            <person name="Orcutt B."/>
            <person name="Emerson D."/>
            <person name="Stepanauskas R."/>
            <person name="D'Angelo T."/>
        </authorList>
    </citation>
    <scope>NUCLEOTIDE SEQUENCE [LARGE SCALE GENOMIC DNA]</scope>
    <source>
        <strain evidence="5">SAG AM-311-K15</strain>
    </source>
</reference>
<comment type="caution">
    <text evidence="5">The sequence shown here is derived from an EMBL/GenBank/DDBJ whole genome shotgun (WGS) entry which is preliminary data.</text>
</comment>
<dbReference type="Gene3D" id="1.20.120.1910">
    <property type="entry name" value="Cysteine-tRNA ligase, C-terminal anti-codon recognition domain"/>
    <property type="match status" value="1"/>
</dbReference>
<evidence type="ECO:0000313" key="5">
    <source>
        <dbReference type="EMBL" id="MFC1854215.1"/>
    </source>
</evidence>